<proteinExistence type="predicted"/>
<sequence length="613" mass="69310">MQKFRLLIGLLDVEASSLLDKWIGLAVKNEVKELDLIVQTYKNAMYTLPWIIFSAASLKALKLEGCKLEHIPEIVQMKRFDYHFWGLKHISVVKPQKLKICSICGPINELKRVELAAPSLQQFAITSGIRGSIIIDVADCSNLKVLKLKGINLIDQEFHRLMSKVPMLEDLKEIEIDTSNLLSFHYRNHPVLTSIVNAPCPWELQFKNAIDELGNRVDPDAQWFLNMKDFLGISNQIRSIVIDVRSTRDSFNFEEFRNNLSSLPTEVEKLGVCLDAPPSSFAALLNGLLGICYSRKFYVYIRQELHHNFYEWLCNEMVKIDDNCCNSRNIKCWRHYLKDFKIKGLHFYRPSLNRKPLGVKAVMHLSANTDADALARQGLVLDLLPDDYSFPCVIKACGALNNVRLGRLVHDTIRLLGFEFDVFVGSSLVKIYAGSHCIGNARCLFEKLPHRDCVSWSVMRNGYVICGESEYSERKHNSLTFSGMLFVCAMETTIDLGTQLHGSVVHFGLEFDSPVANTLLALNVKMAYKIFNQSITIDLVMCTAVISGYVLNVMNNDALEMYRWLLHEKISPNAVTLSPASVLPASLDALKLCKEADNTLCCASLLSKLDNKN</sequence>
<dbReference type="InterPro" id="IPR046960">
    <property type="entry name" value="PPR_At4g14850-like_plant"/>
</dbReference>
<dbReference type="PANTHER" id="PTHR47926">
    <property type="entry name" value="PENTATRICOPEPTIDE REPEAT-CONTAINING PROTEIN"/>
    <property type="match status" value="1"/>
</dbReference>
<dbReference type="InterPro" id="IPR011990">
    <property type="entry name" value="TPR-like_helical_dom_sf"/>
</dbReference>
<dbReference type="EMBL" id="VAHF01000002">
    <property type="protein sequence ID" value="TXG68987.1"/>
    <property type="molecule type" value="Genomic_DNA"/>
</dbReference>
<dbReference type="Gene3D" id="3.80.10.10">
    <property type="entry name" value="Ribonuclease Inhibitor"/>
    <property type="match status" value="1"/>
</dbReference>
<evidence type="ECO:0000313" key="2">
    <source>
        <dbReference type="Proteomes" id="UP000323000"/>
    </source>
</evidence>
<comment type="caution">
    <text evidence="1">The sequence shown here is derived from an EMBL/GenBank/DDBJ whole genome shotgun (WGS) entry which is preliminary data.</text>
</comment>
<reference evidence="2" key="1">
    <citation type="journal article" date="2019" name="Gigascience">
        <title>De novo genome assembly of the endangered Acer yangbiense, a plant species with extremely small populations endemic to Yunnan Province, China.</title>
        <authorList>
            <person name="Yang J."/>
            <person name="Wariss H.M."/>
            <person name="Tao L."/>
            <person name="Zhang R."/>
            <person name="Yun Q."/>
            <person name="Hollingsworth P."/>
            <person name="Dao Z."/>
            <person name="Luo G."/>
            <person name="Guo H."/>
            <person name="Ma Y."/>
            <person name="Sun W."/>
        </authorList>
    </citation>
    <scope>NUCLEOTIDE SEQUENCE [LARGE SCALE GENOMIC DNA]</scope>
    <source>
        <strain evidence="2">cv. Malutang</strain>
    </source>
</reference>
<dbReference type="SUPFAM" id="SSF52047">
    <property type="entry name" value="RNI-like"/>
    <property type="match status" value="1"/>
</dbReference>
<dbReference type="PANTHER" id="PTHR47926:SF395">
    <property type="entry name" value="TETRATRICOPEPTIDE-LIKE HELICAL DOMAIN, DYW DOMAIN PROTEIN-RELATED"/>
    <property type="match status" value="1"/>
</dbReference>
<evidence type="ECO:0008006" key="3">
    <source>
        <dbReference type="Google" id="ProtNLM"/>
    </source>
</evidence>
<organism evidence="1 2">
    <name type="scientific">Acer yangbiense</name>
    <dbReference type="NCBI Taxonomy" id="1000413"/>
    <lineage>
        <taxon>Eukaryota</taxon>
        <taxon>Viridiplantae</taxon>
        <taxon>Streptophyta</taxon>
        <taxon>Embryophyta</taxon>
        <taxon>Tracheophyta</taxon>
        <taxon>Spermatophyta</taxon>
        <taxon>Magnoliopsida</taxon>
        <taxon>eudicotyledons</taxon>
        <taxon>Gunneridae</taxon>
        <taxon>Pentapetalae</taxon>
        <taxon>rosids</taxon>
        <taxon>malvids</taxon>
        <taxon>Sapindales</taxon>
        <taxon>Sapindaceae</taxon>
        <taxon>Hippocastanoideae</taxon>
        <taxon>Acereae</taxon>
        <taxon>Acer</taxon>
    </lineage>
</organism>
<dbReference type="AlphaFoldDB" id="A0A5C7II31"/>
<dbReference type="InterPro" id="IPR032675">
    <property type="entry name" value="LRR_dom_sf"/>
</dbReference>
<protein>
    <recommendedName>
        <fullName evidence="3">FBD domain-containing protein</fullName>
    </recommendedName>
</protein>
<dbReference type="Gene3D" id="1.25.40.10">
    <property type="entry name" value="Tetratricopeptide repeat domain"/>
    <property type="match status" value="2"/>
</dbReference>
<dbReference type="GO" id="GO:0003723">
    <property type="term" value="F:RNA binding"/>
    <property type="evidence" value="ECO:0007669"/>
    <property type="project" value="InterPro"/>
</dbReference>
<dbReference type="Proteomes" id="UP000323000">
    <property type="component" value="Chromosome 2"/>
</dbReference>
<evidence type="ECO:0000313" key="1">
    <source>
        <dbReference type="EMBL" id="TXG68987.1"/>
    </source>
</evidence>
<name>A0A5C7II31_9ROSI</name>
<dbReference type="GO" id="GO:0009451">
    <property type="term" value="P:RNA modification"/>
    <property type="evidence" value="ECO:0007669"/>
    <property type="project" value="InterPro"/>
</dbReference>
<accession>A0A5C7II31</accession>
<gene>
    <name evidence="1" type="ORF">EZV62_003922</name>
</gene>
<dbReference type="OrthoDB" id="730395at2759"/>
<keyword evidence="2" id="KW-1185">Reference proteome</keyword>